<dbReference type="Gene3D" id="1.20.120.160">
    <property type="entry name" value="HPT domain"/>
    <property type="match status" value="1"/>
</dbReference>
<keyword evidence="12 15" id="KW-0472">Membrane</keyword>
<dbReference type="SMART" id="SM00388">
    <property type="entry name" value="HisKA"/>
    <property type="match status" value="1"/>
</dbReference>
<dbReference type="InterPro" id="IPR005467">
    <property type="entry name" value="His_kinase_dom"/>
</dbReference>
<gene>
    <name evidence="19" type="ORF">J2S01_000402</name>
</gene>
<feature type="modified residue" description="Phosphohistidine" evidence="13">
    <location>
        <position position="745"/>
    </location>
</feature>
<evidence type="ECO:0000256" key="13">
    <source>
        <dbReference type="PROSITE-ProRule" id="PRU00110"/>
    </source>
</evidence>
<keyword evidence="7" id="KW-0547">Nucleotide-binding</keyword>
<dbReference type="Gene3D" id="3.40.50.2300">
    <property type="match status" value="1"/>
</dbReference>
<accession>A0ABT9Y6D1</accession>
<dbReference type="SUPFAM" id="SSF55874">
    <property type="entry name" value="ATPase domain of HSP90 chaperone/DNA topoisomerase II/histidine kinase"/>
    <property type="match status" value="1"/>
</dbReference>
<dbReference type="SUPFAM" id="SSF52172">
    <property type="entry name" value="CheY-like"/>
    <property type="match status" value="1"/>
</dbReference>
<dbReference type="CDD" id="cd00082">
    <property type="entry name" value="HisKA"/>
    <property type="match status" value="1"/>
</dbReference>
<evidence type="ECO:0000313" key="20">
    <source>
        <dbReference type="Proteomes" id="UP001239167"/>
    </source>
</evidence>
<dbReference type="PROSITE" id="PS50109">
    <property type="entry name" value="HIS_KIN"/>
    <property type="match status" value="1"/>
</dbReference>
<evidence type="ECO:0000256" key="6">
    <source>
        <dbReference type="ARBA" id="ARBA00022692"/>
    </source>
</evidence>
<keyword evidence="5 14" id="KW-0597">Phosphoprotein</keyword>
<keyword evidence="10 15" id="KW-1133">Transmembrane helix</keyword>
<dbReference type="InterPro" id="IPR036890">
    <property type="entry name" value="HATPase_C_sf"/>
</dbReference>
<dbReference type="InterPro" id="IPR003661">
    <property type="entry name" value="HisK_dim/P_dom"/>
</dbReference>
<evidence type="ECO:0000259" key="17">
    <source>
        <dbReference type="PROSITE" id="PS50110"/>
    </source>
</evidence>
<dbReference type="Pfam" id="PF00512">
    <property type="entry name" value="HisKA"/>
    <property type="match status" value="1"/>
</dbReference>
<organism evidence="19 20">
    <name type="scientific">Pectinatus haikarae</name>
    <dbReference type="NCBI Taxonomy" id="349096"/>
    <lineage>
        <taxon>Bacteria</taxon>
        <taxon>Bacillati</taxon>
        <taxon>Bacillota</taxon>
        <taxon>Negativicutes</taxon>
        <taxon>Selenomonadales</taxon>
        <taxon>Selenomonadaceae</taxon>
        <taxon>Pectinatus</taxon>
    </lineage>
</organism>
<dbReference type="Pfam" id="PF00072">
    <property type="entry name" value="Response_reg"/>
    <property type="match status" value="1"/>
</dbReference>
<evidence type="ECO:0000256" key="1">
    <source>
        <dbReference type="ARBA" id="ARBA00000085"/>
    </source>
</evidence>
<feature type="domain" description="HPt" evidence="18">
    <location>
        <begin position="706"/>
        <end position="800"/>
    </location>
</feature>
<feature type="domain" description="Response regulatory" evidence="17">
    <location>
        <begin position="560"/>
        <end position="676"/>
    </location>
</feature>
<reference evidence="19 20" key="1">
    <citation type="submission" date="2023-07" db="EMBL/GenBank/DDBJ databases">
        <title>Genomic Encyclopedia of Type Strains, Phase IV (KMG-IV): sequencing the most valuable type-strain genomes for metagenomic binning, comparative biology and taxonomic classification.</title>
        <authorList>
            <person name="Goeker M."/>
        </authorList>
    </citation>
    <scope>NUCLEOTIDE SEQUENCE [LARGE SCALE GENOMIC DNA]</scope>
    <source>
        <strain evidence="19 20">DSM 16980</strain>
    </source>
</reference>
<dbReference type="CDD" id="cd17546">
    <property type="entry name" value="REC_hyHK_CKI1_RcsC-like"/>
    <property type="match status" value="1"/>
</dbReference>
<dbReference type="Pfam" id="PF02518">
    <property type="entry name" value="HATPase_c"/>
    <property type="match status" value="1"/>
</dbReference>
<feature type="transmembrane region" description="Helical" evidence="15">
    <location>
        <begin position="216"/>
        <end position="241"/>
    </location>
</feature>
<dbReference type="InterPro" id="IPR003594">
    <property type="entry name" value="HATPase_dom"/>
</dbReference>
<dbReference type="SMART" id="SM00387">
    <property type="entry name" value="HATPase_c"/>
    <property type="match status" value="1"/>
</dbReference>
<dbReference type="PANTHER" id="PTHR45339">
    <property type="entry name" value="HYBRID SIGNAL TRANSDUCTION HISTIDINE KINASE J"/>
    <property type="match status" value="1"/>
</dbReference>
<evidence type="ECO:0000256" key="5">
    <source>
        <dbReference type="ARBA" id="ARBA00022553"/>
    </source>
</evidence>
<evidence type="ECO:0000256" key="9">
    <source>
        <dbReference type="ARBA" id="ARBA00022840"/>
    </source>
</evidence>
<dbReference type="Proteomes" id="UP001239167">
    <property type="component" value="Unassembled WGS sequence"/>
</dbReference>
<dbReference type="InterPro" id="IPR011006">
    <property type="entry name" value="CheY-like_superfamily"/>
</dbReference>
<keyword evidence="4" id="KW-1003">Cell membrane</keyword>
<evidence type="ECO:0000256" key="10">
    <source>
        <dbReference type="ARBA" id="ARBA00022989"/>
    </source>
</evidence>
<dbReference type="CDD" id="cd16922">
    <property type="entry name" value="HATPase_EvgS-ArcB-TorS-like"/>
    <property type="match status" value="1"/>
</dbReference>
<evidence type="ECO:0000259" key="16">
    <source>
        <dbReference type="PROSITE" id="PS50109"/>
    </source>
</evidence>
<dbReference type="InterPro" id="IPR004358">
    <property type="entry name" value="Sig_transdc_His_kin-like_C"/>
</dbReference>
<dbReference type="PROSITE" id="PS50894">
    <property type="entry name" value="HPT"/>
    <property type="match status" value="1"/>
</dbReference>
<dbReference type="RefSeq" id="WP_307222631.1">
    <property type="nucleotide sequence ID" value="NZ_CP116940.1"/>
</dbReference>
<dbReference type="SMART" id="SM00448">
    <property type="entry name" value="REC"/>
    <property type="match status" value="1"/>
</dbReference>
<feature type="transmembrane region" description="Helical" evidence="15">
    <location>
        <begin position="12"/>
        <end position="32"/>
    </location>
</feature>
<comment type="subcellular location">
    <subcellularLocation>
        <location evidence="2">Cell membrane</location>
        <topology evidence="2">Multi-pass membrane protein</topology>
    </subcellularLocation>
</comment>
<keyword evidence="20" id="KW-1185">Reference proteome</keyword>
<dbReference type="InterPro" id="IPR036097">
    <property type="entry name" value="HisK_dim/P_sf"/>
</dbReference>
<name>A0ABT9Y6D1_9FIRM</name>
<dbReference type="SUPFAM" id="SSF47384">
    <property type="entry name" value="Homodimeric domain of signal transducing histidine kinase"/>
    <property type="match status" value="1"/>
</dbReference>
<evidence type="ECO:0000256" key="11">
    <source>
        <dbReference type="ARBA" id="ARBA00023012"/>
    </source>
</evidence>
<protein>
    <recommendedName>
        <fullName evidence="3">histidine kinase</fullName>
        <ecNumber evidence="3">2.7.13.3</ecNumber>
    </recommendedName>
</protein>
<keyword evidence="8" id="KW-0418">Kinase</keyword>
<feature type="domain" description="Histidine kinase" evidence="16">
    <location>
        <begin position="319"/>
        <end position="539"/>
    </location>
</feature>
<keyword evidence="6 15" id="KW-0812">Transmembrane</keyword>
<keyword evidence="9" id="KW-0067">ATP-binding</keyword>
<dbReference type="EMBL" id="JAUSUE010000002">
    <property type="protein sequence ID" value="MDQ0202709.1"/>
    <property type="molecule type" value="Genomic_DNA"/>
</dbReference>
<comment type="catalytic activity">
    <reaction evidence="1">
        <text>ATP + protein L-histidine = ADP + protein N-phospho-L-histidine.</text>
        <dbReference type="EC" id="2.7.13.3"/>
    </reaction>
</comment>
<evidence type="ECO:0000256" key="2">
    <source>
        <dbReference type="ARBA" id="ARBA00004651"/>
    </source>
</evidence>
<dbReference type="Gene3D" id="3.30.565.10">
    <property type="entry name" value="Histidine kinase-like ATPase, C-terminal domain"/>
    <property type="match status" value="1"/>
</dbReference>
<evidence type="ECO:0000256" key="7">
    <source>
        <dbReference type="ARBA" id="ARBA00022741"/>
    </source>
</evidence>
<dbReference type="PROSITE" id="PS50110">
    <property type="entry name" value="RESPONSE_REGULATORY"/>
    <property type="match status" value="1"/>
</dbReference>
<dbReference type="EC" id="2.7.13.3" evidence="3"/>
<keyword evidence="8" id="KW-0808">Transferase</keyword>
<dbReference type="PRINTS" id="PR00344">
    <property type="entry name" value="BCTRLSENSOR"/>
</dbReference>
<dbReference type="PANTHER" id="PTHR45339:SF1">
    <property type="entry name" value="HYBRID SIGNAL TRANSDUCTION HISTIDINE KINASE J"/>
    <property type="match status" value="1"/>
</dbReference>
<dbReference type="Gene3D" id="1.10.287.130">
    <property type="match status" value="1"/>
</dbReference>
<keyword evidence="11" id="KW-0902">Two-component regulatory system</keyword>
<evidence type="ECO:0000256" key="8">
    <source>
        <dbReference type="ARBA" id="ARBA00022777"/>
    </source>
</evidence>
<proteinExistence type="predicted"/>
<evidence type="ECO:0000256" key="4">
    <source>
        <dbReference type="ARBA" id="ARBA00022475"/>
    </source>
</evidence>
<evidence type="ECO:0000256" key="14">
    <source>
        <dbReference type="PROSITE-ProRule" id="PRU00169"/>
    </source>
</evidence>
<evidence type="ECO:0000313" key="19">
    <source>
        <dbReference type="EMBL" id="MDQ0202709.1"/>
    </source>
</evidence>
<feature type="modified residue" description="4-aspartylphosphate" evidence="14">
    <location>
        <position position="609"/>
    </location>
</feature>
<evidence type="ECO:0000256" key="15">
    <source>
        <dbReference type="SAM" id="Phobius"/>
    </source>
</evidence>
<dbReference type="SUPFAM" id="SSF47226">
    <property type="entry name" value="Histidine-containing phosphotransfer domain, HPT domain"/>
    <property type="match status" value="1"/>
</dbReference>
<dbReference type="InterPro" id="IPR001789">
    <property type="entry name" value="Sig_transdc_resp-reg_receiver"/>
</dbReference>
<evidence type="ECO:0000256" key="12">
    <source>
        <dbReference type="ARBA" id="ARBA00023136"/>
    </source>
</evidence>
<dbReference type="Pfam" id="PF01627">
    <property type="entry name" value="Hpt"/>
    <property type="match status" value="1"/>
</dbReference>
<dbReference type="InterPro" id="IPR036641">
    <property type="entry name" value="HPT_dom_sf"/>
</dbReference>
<evidence type="ECO:0000259" key="18">
    <source>
        <dbReference type="PROSITE" id="PS50894"/>
    </source>
</evidence>
<dbReference type="InterPro" id="IPR008207">
    <property type="entry name" value="Sig_transdc_His_kin_Hpt_dom"/>
</dbReference>
<sequence>MKNFIMTQAWLSRFMVISFFMITALLAVSSIYMKMNINAEKTAEEHRIMFQQLGESLAKASDYLTAEGRKYAVTGDRIHMENYWREIEQTRTRDYVIEKMHSANAPEDELALLEEAKKYSDELVETERRSMRLVLEAEHISEDMMPVSVVGKKLESSDVLLSDKEKRAKAVEIMFDNKYDISKEHIMKPIAAFQQAMNSRLENELLNARQNLYRAFILQVVLACLIIAEILGLMRIFILYITRPIQHYTKKLEIFSFQQYFSLRAEGTKELCILADVFNALYLSFQEELKKRRETEKRMIIAKEDAEKANAAKSEFLANMSHEIRTPLNTIIGYHYMMEKQRLSAKVSAYAGNIGLAAQNLLDIVNEILDFSKIESGKIELEVTPFNFRKTLIDIYNMINVETEKKGIDFSLEIDESVPEIVLGDAFRLKRVALNLLANAVKFTEHGFIHFKVSSIVREKEEWVEMSIADSGIGIAEDAQTHLFEAFTQADISTSRRFGGTGLGLAISRQIAFLMNGYIKVISKLGAGSTFILTFPVQRAGKSVLQEKEAVPDIKFYNIKLLLVEDNTVNLYMTEEILVDFGFTVTIADSGRKAIELSAADKYDLILMDIRMPIMDGYETAECIQKSSKNIDTPIIALSADVFGDVQKKVFASGMAGYLEKPLQLDKLGRILSAVLKIPVTALPASVPITDVFFDPQSVIEKLSGKTSVYKKVLSLFYLQHQNDAEEIEKCILRGDRSRAFECLHELKGAAGNIGANGLYKAAADLYDMLKEERTEGTVSNFIGIFINSMEKIDKYLRRQAEEVSPIAALPNASAADTHKLLQMLQSGDFTAKESCRRMKVVLCGIFGKNFYTRLWQEVNIYDFPAAAVLLSNEMQNRKDEL</sequence>
<evidence type="ECO:0000256" key="3">
    <source>
        <dbReference type="ARBA" id="ARBA00012438"/>
    </source>
</evidence>
<comment type="caution">
    <text evidence="19">The sequence shown here is derived from an EMBL/GenBank/DDBJ whole genome shotgun (WGS) entry which is preliminary data.</text>
</comment>